<evidence type="ECO:0000313" key="4">
    <source>
        <dbReference type="Proteomes" id="UP000320244"/>
    </source>
</evidence>
<keyword evidence="4" id="KW-1185">Reference proteome</keyword>
<dbReference type="Pfam" id="PF01547">
    <property type="entry name" value="SBP_bac_1"/>
    <property type="match status" value="1"/>
</dbReference>
<dbReference type="EMBL" id="VCQV01000011">
    <property type="protein sequence ID" value="TWP36477.1"/>
    <property type="molecule type" value="Genomic_DNA"/>
</dbReference>
<dbReference type="OrthoDB" id="2510110at2"/>
<dbReference type="SUPFAM" id="SSF53850">
    <property type="entry name" value="Periplasmic binding protein-like II"/>
    <property type="match status" value="1"/>
</dbReference>
<feature type="compositionally biased region" description="Low complexity" evidence="1">
    <location>
        <begin position="40"/>
        <end position="55"/>
    </location>
</feature>
<accession>A0A563E1R8</accession>
<dbReference type="InterPro" id="IPR050490">
    <property type="entry name" value="Bact_solute-bd_prot1"/>
</dbReference>
<organism evidence="3 4">
    <name type="scientific">Leekyejoonella antrihumi</name>
    <dbReference type="NCBI Taxonomy" id="1660198"/>
    <lineage>
        <taxon>Bacteria</taxon>
        <taxon>Bacillati</taxon>
        <taxon>Actinomycetota</taxon>
        <taxon>Actinomycetes</taxon>
        <taxon>Micrococcales</taxon>
        <taxon>Dermacoccaceae</taxon>
        <taxon>Leekyejoonella</taxon>
    </lineage>
</organism>
<evidence type="ECO:0000256" key="1">
    <source>
        <dbReference type="SAM" id="MobiDB-lite"/>
    </source>
</evidence>
<evidence type="ECO:0000313" key="3">
    <source>
        <dbReference type="EMBL" id="TWP36477.1"/>
    </source>
</evidence>
<sequence>MAARSPGTSGVFVKLRLIPAALTVLAVSATAACGSGGSSSSGSGSASSGSGSASASAAAGRGSGATLTYWASNQAATIQDDQKVLGTEMAKFKKQTGINVNVQVIGWPDLLNKILGATTSGQGPDVLNIGNTWAASLQATGAFMPFDAAALQAIGGKDKFVQTAFKTGGAPGKDPTSVPLYGLVYGLYYNKKMFADAGLKPPTTWEQLQTDAKKLTDPSKGTYGMAMEGGSYTESVHFAFIFGQQHGADPFNAQGKPQFTTPGMVAGVKQYVDLMSNKVVNPSSVQYKNGPEAPGDFAKGKAAMLMSQNNADNTLQADGMKSDAYGVVPIPAMTGNKDIASFVAGINISIFKNTKNKAAALKLVKFMTSPAEQAILDKPFTALPVVKNGTVNYTTNKAEAAAFADILATKAVPLPLIPAESAYETNVGNAVNQLLAQAATGNKVSDSDIKAALQAAQDKMASAG</sequence>
<dbReference type="Proteomes" id="UP000320244">
    <property type="component" value="Unassembled WGS sequence"/>
</dbReference>
<gene>
    <name evidence="3" type="ORF">FGL98_09665</name>
</gene>
<feature type="region of interest" description="Disordered" evidence="1">
    <location>
        <begin position="36"/>
        <end position="55"/>
    </location>
</feature>
<feature type="chain" id="PRO_5022091343" evidence="2">
    <location>
        <begin position="32"/>
        <end position="464"/>
    </location>
</feature>
<dbReference type="Gene3D" id="3.40.190.10">
    <property type="entry name" value="Periplasmic binding protein-like II"/>
    <property type="match status" value="1"/>
</dbReference>
<keyword evidence="2" id="KW-0732">Signal</keyword>
<feature type="signal peptide" evidence="2">
    <location>
        <begin position="1"/>
        <end position="31"/>
    </location>
</feature>
<reference evidence="3 4" key="2">
    <citation type="submission" date="2019-08" db="EMBL/GenBank/DDBJ databases">
        <title>Jejuicoccus antrihumi gen. nov., sp. nov., a new member of the family Dermacoccaceae isolated from a cave.</title>
        <authorList>
            <person name="Schumann P."/>
            <person name="Kim I.S."/>
        </authorList>
    </citation>
    <scope>NUCLEOTIDE SEQUENCE [LARGE SCALE GENOMIC DNA]</scope>
    <source>
        <strain evidence="3 4">C5-26</strain>
    </source>
</reference>
<name>A0A563E1R8_9MICO</name>
<dbReference type="AlphaFoldDB" id="A0A563E1R8"/>
<protein>
    <submittedName>
        <fullName evidence="3">Sugar ABC transporter substrate-binding protein</fullName>
    </submittedName>
</protein>
<evidence type="ECO:0000256" key="2">
    <source>
        <dbReference type="SAM" id="SignalP"/>
    </source>
</evidence>
<dbReference type="PANTHER" id="PTHR43649:SF12">
    <property type="entry name" value="DIACETYLCHITOBIOSE BINDING PROTEIN DASA"/>
    <property type="match status" value="1"/>
</dbReference>
<proteinExistence type="predicted"/>
<dbReference type="PANTHER" id="PTHR43649">
    <property type="entry name" value="ARABINOSE-BINDING PROTEIN-RELATED"/>
    <property type="match status" value="1"/>
</dbReference>
<dbReference type="InterPro" id="IPR006059">
    <property type="entry name" value="SBP"/>
</dbReference>
<reference evidence="3 4" key="1">
    <citation type="submission" date="2019-05" db="EMBL/GenBank/DDBJ databases">
        <authorList>
            <person name="Lee S.D."/>
        </authorList>
    </citation>
    <scope>NUCLEOTIDE SEQUENCE [LARGE SCALE GENOMIC DNA]</scope>
    <source>
        <strain evidence="3 4">C5-26</strain>
    </source>
</reference>
<dbReference type="PROSITE" id="PS51257">
    <property type="entry name" value="PROKAR_LIPOPROTEIN"/>
    <property type="match status" value="1"/>
</dbReference>
<dbReference type="CDD" id="cd13585">
    <property type="entry name" value="PBP2_TMBP_like"/>
    <property type="match status" value="1"/>
</dbReference>
<comment type="caution">
    <text evidence="3">The sequence shown here is derived from an EMBL/GenBank/DDBJ whole genome shotgun (WGS) entry which is preliminary data.</text>
</comment>